<dbReference type="GO" id="GO:0009854">
    <property type="term" value="P:oxidative photosynthetic carbon pathway"/>
    <property type="evidence" value="ECO:0007669"/>
    <property type="project" value="UniProtKB-KW"/>
</dbReference>
<dbReference type="RefSeq" id="XP_031394214.1">
    <property type="nucleotide sequence ID" value="XM_031538354.1"/>
</dbReference>
<dbReference type="GO" id="GO:0005829">
    <property type="term" value="C:cytosol"/>
    <property type="evidence" value="ECO:0007669"/>
    <property type="project" value="TreeGrafter"/>
</dbReference>
<evidence type="ECO:0000313" key="10">
    <source>
        <dbReference type="EMBL" id="OWM64975.1"/>
    </source>
</evidence>
<dbReference type="Gene3D" id="3.40.50.720">
    <property type="entry name" value="NAD(P)-binding Rossmann-like Domain"/>
    <property type="match status" value="2"/>
</dbReference>
<keyword evidence="3 7" id="KW-0560">Oxidoreductase</keyword>
<dbReference type="RefSeq" id="XP_031394232.1">
    <property type="nucleotide sequence ID" value="XM_031538372.1"/>
</dbReference>
<dbReference type="AlphaFoldDB" id="A0A218VWW4"/>
<dbReference type="Proteomes" id="UP000197138">
    <property type="component" value="Unassembled WGS sequence"/>
</dbReference>
<dbReference type="Proteomes" id="UP000515151">
    <property type="component" value="Chromosome 4"/>
</dbReference>
<reference evidence="10" key="2">
    <citation type="submission" date="2017-06" db="EMBL/GenBank/DDBJ databases">
        <title>The pomegranate genome and the genomics of punicalagin biosynthesis.</title>
        <authorList>
            <person name="Xu C."/>
        </authorList>
    </citation>
    <scope>NUCLEOTIDE SEQUENCE [LARGE SCALE GENOMIC DNA]</scope>
    <source>
        <tissue evidence="10">Fresh leaf</tissue>
    </source>
</reference>
<dbReference type="GO" id="GO:0030267">
    <property type="term" value="F:glyoxylate reductase (NADPH) activity"/>
    <property type="evidence" value="ECO:0007669"/>
    <property type="project" value="UniProtKB-ARBA"/>
</dbReference>
<evidence type="ECO:0000256" key="7">
    <source>
        <dbReference type="RuleBase" id="RU003719"/>
    </source>
</evidence>
<dbReference type="EMBL" id="MTKT01005739">
    <property type="protein sequence ID" value="OWM64975.1"/>
    <property type="molecule type" value="Genomic_DNA"/>
</dbReference>
<dbReference type="GO" id="GO:0051287">
    <property type="term" value="F:NAD binding"/>
    <property type="evidence" value="ECO:0007669"/>
    <property type="project" value="InterPro"/>
</dbReference>
<dbReference type="RefSeq" id="XP_031394215.1">
    <property type="nucleotide sequence ID" value="XM_031538355.1"/>
</dbReference>
<evidence type="ECO:0000259" key="9">
    <source>
        <dbReference type="Pfam" id="PF02826"/>
    </source>
</evidence>
<dbReference type="OrthoDB" id="298012at2759"/>
<dbReference type="SUPFAM" id="SSF52283">
    <property type="entry name" value="Formate/glycerate dehydrogenase catalytic domain-like"/>
    <property type="match status" value="1"/>
</dbReference>
<dbReference type="InterPro" id="IPR006139">
    <property type="entry name" value="D-isomer_2_OHA_DH_cat_dom"/>
</dbReference>
<dbReference type="SUPFAM" id="SSF51735">
    <property type="entry name" value="NAD(P)-binding Rossmann-fold domains"/>
    <property type="match status" value="1"/>
</dbReference>
<dbReference type="GeneID" id="116205709"/>
<keyword evidence="2" id="KW-0521">NADP</keyword>
<proteinExistence type="inferred from homology"/>
<dbReference type="RefSeq" id="XP_031394233.1">
    <property type="nucleotide sequence ID" value="XM_031538373.1"/>
</dbReference>
<dbReference type="InterPro" id="IPR006140">
    <property type="entry name" value="D-isomer_DH_NAD-bd"/>
</dbReference>
<dbReference type="Pfam" id="PF00389">
    <property type="entry name" value="2-Hacid_dh"/>
    <property type="match status" value="1"/>
</dbReference>
<dbReference type="FunFam" id="3.40.50.720:FF:000213">
    <property type="entry name" value="Putative 2-hydroxyacid dehydrogenase"/>
    <property type="match status" value="1"/>
</dbReference>
<evidence type="ECO:0000256" key="6">
    <source>
        <dbReference type="ARBA" id="ARBA00061400"/>
    </source>
</evidence>
<evidence type="ECO:0000256" key="2">
    <source>
        <dbReference type="ARBA" id="ARBA00022857"/>
    </source>
</evidence>
<evidence type="ECO:0000256" key="5">
    <source>
        <dbReference type="ARBA" id="ARBA00023238"/>
    </source>
</evidence>
<evidence type="ECO:0000313" key="11">
    <source>
        <dbReference type="Proteomes" id="UP000197138"/>
    </source>
</evidence>
<feature type="domain" description="D-isomer specific 2-hydroxyacid dehydrogenase catalytic" evidence="8">
    <location>
        <begin position="58"/>
        <end position="331"/>
    </location>
</feature>
<reference evidence="12" key="3">
    <citation type="journal article" date="2020" name="Plant Biotechnol. J.">
        <title>The pomegranate (Punica granatum L.) draft genome dissects genetic divergence between soft- and hard-seeded cultivars.</title>
        <authorList>
            <person name="Luo X."/>
            <person name="Li H."/>
            <person name="Wu Z."/>
            <person name="Yao W."/>
            <person name="Zhao P."/>
            <person name="Cao D."/>
            <person name="Yu H."/>
            <person name="Li K."/>
            <person name="Poudel K."/>
            <person name="Zhao D."/>
            <person name="Zhang F."/>
            <person name="Xia X."/>
            <person name="Chen L."/>
            <person name="Wang Q."/>
            <person name="Jing D."/>
            <person name="Cao S."/>
        </authorList>
    </citation>
    <scope>NUCLEOTIDE SEQUENCE [LARGE SCALE GENOMIC DNA]</scope>
</reference>
<dbReference type="InterPro" id="IPR050223">
    <property type="entry name" value="D-isomer_2-hydroxyacid_DH"/>
</dbReference>
<dbReference type="PANTHER" id="PTHR10996">
    <property type="entry name" value="2-HYDROXYACID DEHYDROGENASE-RELATED"/>
    <property type="match status" value="1"/>
</dbReference>
<evidence type="ECO:0000313" key="12">
    <source>
        <dbReference type="Proteomes" id="UP000515151"/>
    </source>
</evidence>
<reference evidence="11" key="1">
    <citation type="journal article" date="2017" name="Plant J.">
        <title>The pomegranate (Punica granatum L.) genome and the genomics of punicalagin biosynthesis.</title>
        <authorList>
            <person name="Qin G."/>
            <person name="Xu C."/>
            <person name="Ming R."/>
            <person name="Tang H."/>
            <person name="Guyot R."/>
            <person name="Kramer E.M."/>
            <person name="Hu Y."/>
            <person name="Yi X."/>
            <person name="Qi Y."/>
            <person name="Xu X."/>
            <person name="Gao Z."/>
            <person name="Pan H."/>
            <person name="Jian J."/>
            <person name="Tian Y."/>
            <person name="Yue Z."/>
            <person name="Xu Y."/>
        </authorList>
    </citation>
    <scope>NUCLEOTIDE SEQUENCE [LARGE SCALE GENOMIC DNA]</scope>
    <source>
        <strain evidence="11">cv. Dabenzi</strain>
    </source>
</reference>
<keyword evidence="1" id="KW-0323">Glycolate pathway</keyword>
<dbReference type="PANTHER" id="PTHR10996:SF179">
    <property type="entry name" value="D-ISOMER SPECIFIC 2-HYDROXYACID DEHYDROGENASE FAMILY PROTEIN-RELATED"/>
    <property type="match status" value="1"/>
</dbReference>
<accession>A0A218VWW4</accession>
<protein>
    <submittedName>
        <fullName evidence="13 14">Glyoxylate/hydroxypyruvate reductase HPR3-like</fullName>
    </submittedName>
</protein>
<name>A0A218VWW4_PUNGR</name>
<organism evidence="10 11">
    <name type="scientific">Punica granatum</name>
    <name type="common">Pomegranate</name>
    <dbReference type="NCBI Taxonomy" id="22663"/>
    <lineage>
        <taxon>Eukaryota</taxon>
        <taxon>Viridiplantae</taxon>
        <taxon>Streptophyta</taxon>
        <taxon>Embryophyta</taxon>
        <taxon>Tracheophyta</taxon>
        <taxon>Spermatophyta</taxon>
        <taxon>Magnoliopsida</taxon>
        <taxon>eudicotyledons</taxon>
        <taxon>Gunneridae</taxon>
        <taxon>Pentapetalae</taxon>
        <taxon>rosids</taxon>
        <taxon>malvids</taxon>
        <taxon>Myrtales</taxon>
        <taxon>Lythraceae</taxon>
        <taxon>Punica</taxon>
    </lineage>
</organism>
<evidence type="ECO:0000256" key="1">
    <source>
        <dbReference type="ARBA" id="ARBA00022594"/>
    </source>
</evidence>
<evidence type="ECO:0000313" key="14">
    <source>
        <dbReference type="RefSeq" id="XP_031394215.1"/>
    </source>
</evidence>
<evidence type="ECO:0000313" key="16">
    <source>
        <dbReference type="RefSeq" id="XP_031394233.1"/>
    </source>
</evidence>
<sequence>MAPPPLQENPVGALNPLPQVLLLRHPAQFALINKPLPDHLCHLLKPWESPLPFDQFVLAHAQSARALLASGGMPVTADLIRMLPELRLVVTTSAGLNHIDLAECRRRGIAVADSGGVYSEDVADVAVGLLLDVWRRVSAADRYVRAGRWARDGDFPLGFKIGGKRVGIVGLGRIGMEVAKRLEALGCIISYNSRKERPSVSYPFYSNVRDLASNSNALVICCGLTDETLHMINKEVMLALGKDGVIVNIGRGAIIDEREMVQLLVRGELGGAGMDVFENEPNVPKELIELDNVVMTPHNSVFTPESFSDLCELVVGNLEAFFSNRPLLSPVSLE</sequence>
<evidence type="ECO:0000256" key="4">
    <source>
        <dbReference type="ARBA" id="ARBA00023027"/>
    </source>
</evidence>
<dbReference type="GO" id="GO:0016618">
    <property type="term" value="F:hydroxypyruvate reductase [NAD(P)H] activity"/>
    <property type="evidence" value="ECO:0007669"/>
    <property type="project" value="TreeGrafter"/>
</dbReference>
<dbReference type="CDD" id="cd12156">
    <property type="entry name" value="HPPR"/>
    <property type="match status" value="1"/>
</dbReference>
<evidence type="ECO:0000256" key="3">
    <source>
        <dbReference type="ARBA" id="ARBA00023002"/>
    </source>
</evidence>
<evidence type="ECO:0000313" key="13">
    <source>
        <dbReference type="RefSeq" id="XP_031394214.1"/>
    </source>
</evidence>
<dbReference type="Pfam" id="PF02826">
    <property type="entry name" value="2-Hacid_dh_C"/>
    <property type="match status" value="1"/>
</dbReference>
<keyword evidence="4" id="KW-0520">NAD</keyword>
<reference evidence="13 14" key="4">
    <citation type="submission" date="2025-04" db="UniProtKB">
        <authorList>
            <consortium name="RefSeq"/>
        </authorList>
    </citation>
    <scope>IDENTIFICATION</scope>
    <source>
        <tissue evidence="13 14">Leaf</tissue>
    </source>
</reference>
<evidence type="ECO:0000259" key="8">
    <source>
        <dbReference type="Pfam" id="PF00389"/>
    </source>
</evidence>
<keyword evidence="5" id="KW-0601">Photorespiration</keyword>
<keyword evidence="12" id="KW-1185">Reference proteome</keyword>
<gene>
    <name evidence="13 14" type="primary">LOC116205709</name>
    <name evidence="15 16" type="synonym">LOC116205727</name>
    <name evidence="10" type="ORF">CDL15_Pgr028693</name>
</gene>
<dbReference type="InterPro" id="IPR036291">
    <property type="entry name" value="NAD(P)-bd_dom_sf"/>
</dbReference>
<evidence type="ECO:0000313" key="15">
    <source>
        <dbReference type="RefSeq" id="XP_031394232.1"/>
    </source>
</evidence>
<feature type="domain" description="D-isomer specific 2-hydroxyacid dehydrogenase NAD-binding" evidence="9">
    <location>
        <begin position="127"/>
        <end position="299"/>
    </location>
</feature>
<comment type="similarity">
    <text evidence="6">Belongs to the D-isomer specific 2-hydroxyacid dehydrogenase family. GyaR subfamily.</text>
</comment>